<dbReference type="RefSeq" id="WP_049585298.1">
    <property type="nucleotide sequence ID" value="NZ_CAWQXX010000066.1"/>
</dbReference>
<reference evidence="6" key="1">
    <citation type="submission" date="2016-10" db="EMBL/GenBank/DDBJ databases">
        <authorList>
            <person name="Varghese N."/>
            <person name="Submissions S."/>
        </authorList>
    </citation>
    <scope>NUCLEOTIDE SEQUENCE [LARGE SCALE GENOMIC DNA]</scope>
    <source>
        <strain evidence="6">ATCC 29999</strain>
    </source>
</reference>
<dbReference type="Gene3D" id="3.40.50.300">
    <property type="entry name" value="P-loop containing nucleotide triphosphate hydrolases"/>
    <property type="match status" value="1"/>
</dbReference>
<evidence type="ECO:0000256" key="2">
    <source>
        <dbReference type="ARBA" id="ARBA00022741"/>
    </source>
</evidence>
<proteinExistence type="inferred from homology"/>
<dbReference type="OrthoDB" id="9809379at2"/>
<dbReference type="InterPro" id="IPR003593">
    <property type="entry name" value="AAA+_ATPase"/>
</dbReference>
<dbReference type="AlphaFoldDB" id="A0A1G5QAL6"/>
<evidence type="ECO:0000313" key="6">
    <source>
        <dbReference type="Proteomes" id="UP000183223"/>
    </source>
</evidence>
<name>A0A1G5QAL6_PHOLU</name>
<organism evidence="5 6">
    <name type="scientific">Photorhabdus luminescens</name>
    <name type="common">Xenorhabdus luminescens</name>
    <dbReference type="NCBI Taxonomy" id="29488"/>
    <lineage>
        <taxon>Bacteria</taxon>
        <taxon>Pseudomonadati</taxon>
        <taxon>Pseudomonadota</taxon>
        <taxon>Gammaproteobacteria</taxon>
        <taxon>Enterobacterales</taxon>
        <taxon>Morganellaceae</taxon>
        <taxon>Photorhabdus</taxon>
    </lineage>
</organism>
<feature type="domain" description="AAA+ ATPase" evidence="4">
    <location>
        <begin position="489"/>
        <end position="621"/>
    </location>
</feature>
<dbReference type="STRING" id="29488.KS18_04380"/>
<keyword evidence="3" id="KW-0067">ATP-binding</keyword>
<dbReference type="PANTHER" id="PTHR23073">
    <property type="entry name" value="26S PROTEASOME REGULATORY SUBUNIT"/>
    <property type="match status" value="1"/>
</dbReference>
<evidence type="ECO:0000256" key="1">
    <source>
        <dbReference type="ARBA" id="ARBA00006914"/>
    </source>
</evidence>
<dbReference type="GeneID" id="45658256"/>
<dbReference type="InterPro" id="IPR050221">
    <property type="entry name" value="26S_Proteasome_ATPase"/>
</dbReference>
<dbReference type="InterPro" id="IPR027417">
    <property type="entry name" value="P-loop_NTPase"/>
</dbReference>
<keyword evidence="2" id="KW-0547">Nucleotide-binding</keyword>
<accession>A0A1G5QAL6</accession>
<dbReference type="SUPFAM" id="SSF52540">
    <property type="entry name" value="P-loop containing nucleoside triphosphate hydrolases"/>
    <property type="match status" value="1"/>
</dbReference>
<dbReference type="Pfam" id="PF22977">
    <property type="entry name" value="WHD"/>
    <property type="match status" value="1"/>
</dbReference>
<keyword evidence="6" id="KW-1185">Reference proteome</keyword>
<dbReference type="SMART" id="SM00382">
    <property type="entry name" value="AAA"/>
    <property type="match status" value="1"/>
</dbReference>
<dbReference type="EMBL" id="FMWJ01000004">
    <property type="protein sequence ID" value="SCZ58658.1"/>
    <property type="molecule type" value="Genomic_DNA"/>
</dbReference>
<dbReference type="CDD" id="cd19481">
    <property type="entry name" value="RecA-like_protease"/>
    <property type="match status" value="1"/>
</dbReference>
<dbReference type="GO" id="GO:0016887">
    <property type="term" value="F:ATP hydrolysis activity"/>
    <property type="evidence" value="ECO:0007669"/>
    <property type="project" value="InterPro"/>
</dbReference>
<evidence type="ECO:0000259" key="4">
    <source>
        <dbReference type="SMART" id="SM00382"/>
    </source>
</evidence>
<evidence type="ECO:0000256" key="3">
    <source>
        <dbReference type="ARBA" id="ARBA00022840"/>
    </source>
</evidence>
<protein>
    <submittedName>
        <fullName evidence="5">ATPase family associated with various cellular activities (AAA)</fullName>
    </submittedName>
</protein>
<dbReference type="Gene3D" id="1.10.8.60">
    <property type="match status" value="1"/>
</dbReference>
<dbReference type="GO" id="GO:0005524">
    <property type="term" value="F:ATP binding"/>
    <property type="evidence" value="ECO:0007669"/>
    <property type="project" value="UniProtKB-KW"/>
</dbReference>
<dbReference type="InterPro" id="IPR054472">
    <property type="entry name" value="WHD"/>
</dbReference>
<evidence type="ECO:0000313" key="5">
    <source>
        <dbReference type="EMBL" id="SCZ58658.1"/>
    </source>
</evidence>
<sequence>MDYLLTNNHGELQPITPELRWLYSHLERIDLLLQHYYYQKKDRYNSLPESFLLTEGEVEQRLAEPFGVPHWLPKADNTIHCSETTEEPPAFDPISLLVERFELTEFERDTLLLGLLPHFNSRYHSLFSALNGNSKKQWPSFALAIELFSQRQSDWQLLQNSLLPQTPLIRNHLLRLNNCEESVWLQTQFLTHSAIWHFLSGQRVILPPLTTCAYWSIPASQNWYPPILYDSLEKILLNETDEILPLVILRGKQDSARRLAVSNIMASHDINTLTLDLVRLPDEENPTEIANLLANAIREVRLHDACLLISSFSLLAQEKKIWHNELSTLLNQPKLRVICLAEPQDSLMWIKHLPMVQINMPALTVEDRKTMLQANLPDNITQKINMTQLCQRFSFTAETLPLIIKEAYQYQILRQPTGQLEETDLRKALNFRAQQNFGKLAQRITPKRSFKDLVISDALAQQLKEIIAAINYCDQILATGFQEKIGYGTGISALFYGESGTGKTMAAEVIAEQLGVDLIKVDLSTVVNKYIGETEKNIAHIFDLAEADSGVLFFDEADALFGKRSETKDAQDRHANIEVSYLLQRLEDYPGLVILATNNRSHLDSAFNRRFTFITRFTYPNETLRKKMWQIIWPKQLKLSDEIDFDHLAKRTDLTGANIRNIALLSSILSADDNCDKIENRHIERAIILELNKTGRLVF</sequence>
<dbReference type="InterPro" id="IPR003959">
    <property type="entry name" value="ATPase_AAA_core"/>
</dbReference>
<dbReference type="Pfam" id="PF00004">
    <property type="entry name" value="AAA"/>
    <property type="match status" value="1"/>
</dbReference>
<gene>
    <name evidence="5" type="ORF">SAMN02982990_01326</name>
</gene>
<dbReference type="Proteomes" id="UP000183223">
    <property type="component" value="Unassembled WGS sequence"/>
</dbReference>
<comment type="similarity">
    <text evidence="1">Belongs to the AAA ATPase family.</text>
</comment>